<sequence>MSIWTCLSVLVACDDSAAPGWTLGGDAWASTGTTGDGPTSVTEASPLTPTTTEATLTCGDGVIDPGEVCDDGNREPDDGCDAACMPIAAVEWTYTHNGGAGKDDVASGVAIDRTGRVFVVGAEVVQSRDALIVALAPDGAELWRKTIDSSGFEDAFVEVAVDGNNHVYAAGYEEIAAGVKAAVIRGFSADGEDLWKFSEAPPAAGVSGIDGLALGDGALYSTGSEDGPNSRLVVRRHEIATGAAVWKTSTQADASAAFAGGIAVWGPHMIAVGSALVGTELHPLIVQVTHTGEVAWTAIESRHRGAWSDAAAIGNAGDVVLAGRIEPVNGQGFDVATRRITVEGSALWAQTIDHVAGFDDGRGVAVGAGQAIFVAGAVTTSSGDSEIFGARLSGAGERRWTHVNANRGVGLDDHGTAAAFGPGFIVLAGDAQVAGEGANVWVRRFSAE</sequence>
<evidence type="ECO:0000313" key="5">
    <source>
        <dbReference type="EMBL" id="MDC0674399.1"/>
    </source>
</evidence>
<gene>
    <name evidence="5" type="ORF">POL58_42010</name>
</gene>
<proteinExistence type="predicted"/>
<evidence type="ECO:0000256" key="3">
    <source>
        <dbReference type="ARBA" id="ARBA00023157"/>
    </source>
</evidence>
<comment type="caution">
    <text evidence="5">The sequence shown here is derived from an EMBL/GenBank/DDBJ whole genome shotgun (WGS) entry which is preliminary data.</text>
</comment>
<keyword evidence="2" id="KW-0677">Repeat</keyword>
<feature type="region of interest" description="Disordered" evidence="4">
    <location>
        <begin position="29"/>
        <end position="50"/>
    </location>
</feature>
<dbReference type="Proteomes" id="UP001217838">
    <property type="component" value="Unassembled WGS sequence"/>
</dbReference>
<keyword evidence="1" id="KW-0732">Signal</keyword>
<reference evidence="5 6" key="1">
    <citation type="submission" date="2022-11" db="EMBL/GenBank/DDBJ databases">
        <title>Minimal conservation of predation-associated metabolite biosynthetic gene clusters underscores biosynthetic potential of Myxococcota including descriptions for ten novel species: Archangium lansinium sp. nov., Myxococcus landrumus sp. nov., Nannocystis bai.</title>
        <authorList>
            <person name="Ahearne A."/>
            <person name="Stevens C."/>
            <person name="Dowd S."/>
        </authorList>
    </citation>
    <scope>NUCLEOTIDE SEQUENCE [LARGE SCALE GENOMIC DNA]</scope>
    <source>
        <strain evidence="5 6">NCELM</strain>
    </source>
</reference>
<accession>A0ABT5BLJ8</accession>
<feature type="compositionally biased region" description="Polar residues" evidence="4">
    <location>
        <begin position="30"/>
        <end position="41"/>
    </location>
</feature>
<name>A0ABT5BLJ8_9BACT</name>
<evidence type="ECO:0000256" key="4">
    <source>
        <dbReference type="SAM" id="MobiDB-lite"/>
    </source>
</evidence>
<protein>
    <recommendedName>
        <fullName evidence="7">Myxococcus cysteine-rich repeat-containing protein</fullName>
    </recommendedName>
</protein>
<dbReference type="Pfam" id="PF13948">
    <property type="entry name" value="DUF4215"/>
    <property type="match status" value="1"/>
</dbReference>
<dbReference type="EMBL" id="JAQNDN010000024">
    <property type="protein sequence ID" value="MDC0674399.1"/>
    <property type="molecule type" value="Genomic_DNA"/>
</dbReference>
<evidence type="ECO:0000256" key="2">
    <source>
        <dbReference type="ARBA" id="ARBA00022737"/>
    </source>
</evidence>
<keyword evidence="3" id="KW-1015">Disulfide bond</keyword>
<dbReference type="NCBIfam" id="TIGR02232">
    <property type="entry name" value="myxo_disulf_rpt"/>
    <property type="match status" value="1"/>
</dbReference>
<dbReference type="RefSeq" id="WP_272008603.1">
    <property type="nucleotide sequence ID" value="NZ_JAQNDN010000024.1"/>
</dbReference>
<evidence type="ECO:0008006" key="7">
    <source>
        <dbReference type="Google" id="ProtNLM"/>
    </source>
</evidence>
<dbReference type="SUPFAM" id="SSF63829">
    <property type="entry name" value="Calcium-dependent phosphotriesterase"/>
    <property type="match status" value="1"/>
</dbReference>
<keyword evidence="6" id="KW-1185">Reference proteome</keyword>
<dbReference type="InterPro" id="IPR011936">
    <property type="entry name" value="Myxo_disulph_rpt"/>
</dbReference>
<organism evidence="5 6">
    <name type="scientific">Nannocystis radixulma</name>
    <dbReference type="NCBI Taxonomy" id="2995305"/>
    <lineage>
        <taxon>Bacteria</taxon>
        <taxon>Pseudomonadati</taxon>
        <taxon>Myxococcota</taxon>
        <taxon>Polyangia</taxon>
        <taxon>Nannocystales</taxon>
        <taxon>Nannocystaceae</taxon>
        <taxon>Nannocystis</taxon>
    </lineage>
</organism>
<evidence type="ECO:0000313" key="6">
    <source>
        <dbReference type="Proteomes" id="UP001217838"/>
    </source>
</evidence>
<evidence type="ECO:0000256" key="1">
    <source>
        <dbReference type="ARBA" id="ARBA00022729"/>
    </source>
</evidence>